<dbReference type="Pfam" id="PF00270">
    <property type="entry name" value="DEAD"/>
    <property type="match status" value="1"/>
</dbReference>
<evidence type="ECO:0000256" key="4">
    <source>
        <dbReference type="ARBA" id="ARBA00022840"/>
    </source>
</evidence>
<gene>
    <name evidence="8" type="ORF">METZ01_LOCUS82106</name>
</gene>
<dbReference type="InterPro" id="IPR027417">
    <property type="entry name" value="P-loop_NTPase"/>
</dbReference>
<feature type="domain" description="Helicase C-terminal" evidence="7">
    <location>
        <begin position="211"/>
        <end position="367"/>
    </location>
</feature>
<dbReference type="PROSITE" id="PS51194">
    <property type="entry name" value="HELICASE_CTER"/>
    <property type="match status" value="1"/>
</dbReference>
<dbReference type="GO" id="GO:0003724">
    <property type="term" value="F:RNA helicase activity"/>
    <property type="evidence" value="ECO:0007669"/>
    <property type="project" value="TreeGrafter"/>
</dbReference>
<name>A0A381UM75_9ZZZZ</name>
<dbReference type="Pfam" id="PF00271">
    <property type="entry name" value="Helicase_C"/>
    <property type="match status" value="1"/>
</dbReference>
<feature type="domain" description="Helicase ATP-binding" evidence="6">
    <location>
        <begin position="21"/>
        <end position="197"/>
    </location>
</feature>
<organism evidence="8">
    <name type="scientific">marine metagenome</name>
    <dbReference type="NCBI Taxonomy" id="408172"/>
    <lineage>
        <taxon>unclassified sequences</taxon>
        <taxon>metagenomes</taxon>
        <taxon>ecological metagenomes</taxon>
    </lineage>
</organism>
<dbReference type="GO" id="GO:0016787">
    <property type="term" value="F:hydrolase activity"/>
    <property type="evidence" value="ECO:0007669"/>
    <property type="project" value="UniProtKB-KW"/>
</dbReference>
<feature type="compositionally biased region" description="Basic residues" evidence="5">
    <location>
        <begin position="402"/>
        <end position="411"/>
    </location>
</feature>
<protein>
    <recommendedName>
        <fullName evidence="9">RNA helicase</fullName>
    </recommendedName>
</protein>
<dbReference type="CDD" id="cd18787">
    <property type="entry name" value="SF2_C_DEAD"/>
    <property type="match status" value="1"/>
</dbReference>
<evidence type="ECO:0000313" key="8">
    <source>
        <dbReference type="EMBL" id="SVA29252.1"/>
    </source>
</evidence>
<dbReference type="InterPro" id="IPR014001">
    <property type="entry name" value="Helicase_ATP-bd"/>
</dbReference>
<feature type="compositionally biased region" description="Low complexity" evidence="5">
    <location>
        <begin position="412"/>
        <end position="421"/>
    </location>
</feature>
<dbReference type="Gene3D" id="3.40.50.300">
    <property type="entry name" value="P-loop containing nucleotide triphosphate hydrolases"/>
    <property type="match status" value="2"/>
</dbReference>
<evidence type="ECO:0000259" key="7">
    <source>
        <dbReference type="PROSITE" id="PS51194"/>
    </source>
</evidence>
<evidence type="ECO:0000256" key="3">
    <source>
        <dbReference type="ARBA" id="ARBA00022806"/>
    </source>
</evidence>
<dbReference type="EMBL" id="UINC01006723">
    <property type="protein sequence ID" value="SVA29252.1"/>
    <property type="molecule type" value="Genomic_DNA"/>
</dbReference>
<dbReference type="InterPro" id="IPR050079">
    <property type="entry name" value="DEAD_box_RNA_helicase"/>
</dbReference>
<dbReference type="PANTHER" id="PTHR47959">
    <property type="entry name" value="ATP-DEPENDENT RNA HELICASE RHLE-RELATED"/>
    <property type="match status" value="1"/>
</dbReference>
<dbReference type="InterPro" id="IPR044742">
    <property type="entry name" value="DEAD/DEAH_RhlB"/>
</dbReference>
<evidence type="ECO:0000256" key="5">
    <source>
        <dbReference type="SAM" id="MobiDB-lite"/>
    </source>
</evidence>
<keyword evidence="2" id="KW-0378">Hydrolase</keyword>
<accession>A0A381UM75</accession>
<dbReference type="SMART" id="SM00487">
    <property type="entry name" value="DEXDc"/>
    <property type="match status" value="1"/>
</dbReference>
<dbReference type="InterPro" id="IPR001650">
    <property type="entry name" value="Helicase_C-like"/>
</dbReference>
<feature type="non-terminal residue" evidence="8">
    <location>
        <position position="1"/>
    </location>
</feature>
<dbReference type="InterPro" id="IPR011545">
    <property type="entry name" value="DEAD/DEAH_box_helicase_dom"/>
</dbReference>
<dbReference type="SUPFAM" id="SSF52540">
    <property type="entry name" value="P-loop containing nucleoside triphosphate hydrolases"/>
    <property type="match status" value="1"/>
</dbReference>
<feature type="region of interest" description="Disordered" evidence="5">
    <location>
        <begin position="363"/>
        <end position="490"/>
    </location>
</feature>
<dbReference type="PROSITE" id="PS51192">
    <property type="entry name" value="HELICASE_ATP_BIND_1"/>
    <property type="match status" value="1"/>
</dbReference>
<proteinExistence type="predicted"/>
<feature type="compositionally biased region" description="Polar residues" evidence="5">
    <location>
        <begin position="371"/>
        <end position="389"/>
    </location>
</feature>
<dbReference type="GO" id="GO:0003676">
    <property type="term" value="F:nucleic acid binding"/>
    <property type="evidence" value="ECO:0007669"/>
    <property type="project" value="InterPro"/>
</dbReference>
<dbReference type="GO" id="GO:0005524">
    <property type="term" value="F:ATP binding"/>
    <property type="evidence" value="ECO:0007669"/>
    <property type="project" value="UniProtKB-KW"/>
</dbReference>
<keyword evidence="4" id="KW-0067">ATP-binding</keyword>
<dbReference type="GO" id="GO:0005829">
    <property type="term" value="C:cytosol"/>
    <property type="evidence" value="ECO:0007669"/>
    <property type="project" value="TreeGrafter"/>
</dbReference>
<feature type="compositionally biased region" description="Basic residues" evidence="5">
    <location>
        <begin position="458"/>
        <end position="471"/>
    </location>
</feature>
<reference evidence="8" key="1">
    <citation type="submission" date="2018-05" db="EMBL/GenBank/DDBJ databases">
        <authorList>
            <person name="Lanie J.A."/>
            <person name="Ng W.-L."/>
            <person name="Kazmierczak K.M."/>
            <person name="Andrzejewski T.M."/>
            <person name="Davidsen T.M."/>
            <person name="Wayne K.J."/>
            <person name="Tettelin H."/>
            <person name="Glass J.I."/>
            <person name="Rusch D."/>
            <person name="Podicherti R."/>
            <person name="Tsui H.-C.T."/>
            <person name="Winkler M.E."/>
        </authorList>
    </citation>
    <scope>NUCLEOTIDE SEQUENCE</scope>
</reference>
<keyword evidence="3" id="KW-0347">Helicase</keyword>
<dbReference type="CDD" id="cd00268">
    <property type="entry name" value="DEADc"/>
    <property type="match status" value="1"/>
</dbReference>
<evidence type="ECO:0008006" key="9">
    <source>
        <dbReference type="Google" id="ProtNLM"/>
    </source>
</evidence>
<evidence type="ECO:0000256" key="2">
    <source>
        <dbReference type="ARBA" id="ARBA00022801"/>
    </source>
</evidence>
<dbReference type="AlphaFoldDB" id="A0A381UM75"/>
<feature type="compositionally biased region" description="Basic residues" evidence="5">
    <location>
        <begin position="478"/>
        <end position="490"/>
    </location>
</feature>
<sequence>VLSGVESAGYVEPTPIQERSIPIALDGHDLLGLAQTGTGKTAAFVLPILNHLLRNTRHTEKQKAIKALIIVPTRELADQVNQAIEDYGQYTEFNSITIYGGVNKNPQDDKLAIGTDIVVACPGRLLDHIRERSVDLSSVDILVIDEADTMCDMGFLPDVRRILEHLPKPRQTLFFAATMPPEIRELTSDILDRPKTIQIGIIAPAKTVSHALYPTTDKIKKRMIMHLLERTATGQVMIFTRTKRRARFLAEDLEKTGFRVAPLQGNMSQNKRQKAIDGFRKGKYDILVATDLASRGIDVTEVTHVINFDMPNTVDTYIHRIGRTGRAHNQGEAFTFCINEDEALIRKVERVLGNQIERRKLDDFDYGGYTPTLSSPEATSSRNKASTSRPVGPNGGQEHSNRQGRFKRRRPNSPNGRGRSSIQGRDNNGTPRHASRSDPTSHDNTTGTSQAKPDALSRRRPNSKTFNHKGKSNSQGMRSRRNSTRGRTRH</sequence>
<feature type="compositionally biased region" description="Polar residues" evidence="5">
    <location>
        <begin position="442"/>
        <end position="451"/>
    </location>
</feature>
<dbReference type="PANTHER" id="PTHR47959:SF13">
    <property type="entry name" value="ATP-DEPENDENT RNA HELICASE RHLE"/>
    <property type="match status" value="1"/>
</dbReference>
<dbReference type="SMART" id="SM00490">
    <property type="entry name" value="HELICc"/>
    <property type="match status" value="1"/>
</dbReference>
<evidence type="ECO:0000256" key="1">
    <source>
        <dbReference type="ARBA" id="ARBA00022741"/>
    </source>
</evidence>
<evidence type="ECO:0000259" key="6">
    <source>
        <dbReference type="PROSITE" id="PS51192"/>
    </source>
</evidence>
<keyword evidence="1" id="KW-0547">Nucleotide-binding</keyword>